<accession>A0A195F9L9</accession>
<evidence type="ECO:0000256" key="1">
    <source>
        <dbReference type="SAM" id="MobiDB-lite"/>
    </source>
</evidence>
<gene>
    <name evidence="2" type="ORF">ALC56_08357</name>
</gene>
<evidence type="ECO:0000313" key="3">
    <source>
        <dbReference type="Proteomes" id="UP000078541"/>
    </source>
</evidence>
<sequence>MITTMAIRRPKQADRQAGKQEAPLPPSLSPRASPQLRLQTGPLSPERDGIRAILVRPVDSDGGDGSRGLNFGILRLSSLLSLHRAPSRSRTRSPSTFPLALAQASLGTACGVGTE</sequence>
<dbReference type="EMBL" id="KQ981720">
    <property type="protein sequence ID" value="KYN37300.1"/>
    <property type="molecule type" value="Genomic_DNA"/>
</dbReference>
<organism evidence="2 3">
    <name type="scientific">Trachymyrmex septentrionalis</name>
    <dbReference type="NCBI Taxonomy" id="34720"/>
    <lineage>
        <taxon>Eukaryota</taxon>
        <taxon>Metazoa</taxon>
        <taxon>Ecdysozoa</taxon>
        <taxon>Arthropoda</taxon>
        <taxon>Hexapoda</taxon>
        <taxon>Insecta</taxon>
        <taxon>Pterygota</taxon>
        <taxon>Neoptera</taxon>
        <taxon>Endopterygota</taxon>
        <taxon>Hymenoptera</taxon>
        <taxon>Apocrita</taxon>
        <taxon>Aculeata</taxon>
        <taxon>Formicoidea</taxon>
        <taxon>Formicidae</taxon>
        <taxon>Myrmicinae</taxon>
        <taxon>Trachymyrmex</taxon>
    </lineage>
</organism>
<feature type="compositionally biased region" description="Low complexity" evidence="1">
    <location>
        <begin position="29"/>
        <end position="38"/>
    </location>
</feature>
<protein>
    <submittedName>
        <fullName evidence="2">Uncharacterized protein</fullName>
    </submittedName>
</protein>
<proteinExistence type="predicted"/>
<feature type="region of interest" description="Disordered" evidence="1">
    <location>
        <begin position="1"/>
        <end position="49"/>
    </location>
</feature>
<dbReference type="Proteomes" id="UP000078541">
    <property type="component" value="Unassembled WGS sequence"/>
</dbReference>
<reference evidence="2 3" key="1">
    <citation type="submission" date="2016-03" db="EMBL/GenBank/DDBJ databases">
        <title>Trachymyrmex septentrionalis WGS genome.</title>
        <authorList>
            <person name="Nygaard S."/>
            <person name="Hu H."/>
            <person name="Boomsma J."/>
            <person name="Zhang G."/>
        </authorList>
    </citation>
    <scope>NUCLEOTIDE SEQUENCE [LARGE SCALE GENOMIC DNA]</scope>
    <source>
        <strain evidence="2">Tsep2-gDNA-1</strain>
        <tissue evidence="2">Whole body</tissue>
    </source>
</reference>
<evidence type="ECO:0000313" key="2">
    <source>
        <dbReference type="EMBL" id="KYN37300.1"/>
    </source>
</evidence>
<name>A0A195F9L9_9HYME</name>
<keyword evidence="3" id="KW-1185">Reference proteome</keyword>
<dbReference type="AlphaFoldDB" id="A0A195F9L9"/>